<evidence type="ECO:0000313" key="7">
    <source>
        <dbReference type="EMBL" id="SCM71270.1"/>
    </source>
</evidence>
<dbReference type="AlphaFoldDB" id="A0A212L156"/>
<sequence length="157" mass="17348">MRHSNSGRKLSRTPAHRKALLHNLAKALLIHGKICTTEIKAKELRRVVEPLITLAKRNDLHARRQAYRVLNDHALVKRLFDEIGPVFAGVPGGYTRILKLAMPRKGDNAPMAFIELTHSAETVATEAPKAAEEAPVKPKRKPKAEEAGTVTEKAEAN</sequence>
<dbReference type="InterPro" id="IPR000456">
    <property type="entry name" value="Ribosomal_bL17"/>
</dbReference>
<name>A0A212L156_9BACT</name>
<dbReference type="PANTHER" id="PTHR14413">
    <property type="entry name" value="RIBOSOMAL PROTEIN L17"/>
    <property type="match status" value="1"/>
</dbReference>
<dbReference type="Pfam" id="PF01196">
    <property type="entry name" value="Ribosomal_L17"/>
    <property type="match status" value="1"/>
</dbReference>
<accession>A0A212L156</accession>
<dbReference type="Gene3D" id="3.90.1030.10">
    <property type="entry name" value="Ribosomal protein L17"/>
    <property type="match status" value="1"/>
</dbReference>
<evidence type="ECO:0000256" key="6">
    <source>
        <dbReference type="SAM" id="MobiDB-lite"/>
    </source>
</evidence>
<dbReference type="RefSeq" id="WP_179979712.1">
    <property type="nucleotide sequence ID" value="NZ_LT608333.1"/>
</dbReference>
<dbReference type="InterPro" id="IPR047859">
    <property type="entry name" value="Ribosomal_bL17_CS"/>
</dbReference>
<dbReference type="PANTHER" id="PTHR14413:SF16">
    <property type="entry name" value="LARGE RIBOSOMAL SUBUNIT PROTEIN BL17M"/>
    <property type="match status" value="1"/>
</dbReference>
<organism evidence="7">
    <name type="scientific">uncultured Desulfovibrio sp</name>
    <dbReference type="NCBI Taxonomy" id="167968"/>
    <lineage>
        <taxon>Bacteria</taxon>
        <taxon>Pseudomonadati</taxon>
        <taxon>Thermodesulfobacteriota</taxon>
        <taxon>Desulfovibrionia</taxon>
        <taxon>Desulfovibrionales</taxon>
        <taxon>Desulfovibrionaceae</taxon>
        <taxon>Desulfovibrio</taxon>
        <taxon>environmental samples</taxon>
    </lineage>
</organism>
<evidence type="ECO:0000256" key="3">
    <source>
        <dbReference type="ARBA" id="ARBA00023274"/>
    </source>
</evidence>
<dbReference type="HAMAP" id="MF_01368">
    <property type="entry name" value="Ribosomal_bL17"/>
    <property type="match status" value="1"/>
</dbReference>
<proteinExistence type="inferred from homology"/>
<keyword evidence="3 4" id="KW-0687">Ribonucleoprotein</keyword>
<dbReference type="GO" id="GO:0003735">
    <property type="term" value="F:structural constituent of ribosome"/>
    <property type="evidence" value="ECO:0007669"/>
    <property type="project" value="InterPro"/>
</dbReference>
<dbReference type="NCBIfam" id="TIGR00059">
    <property type="entry name" value="L17"/>
    <property type="match status" value="1"/>
</dbReference>
<comment type="similarity">
    <text evidence="1 4 5">Belongs to the bacterial ribosomal protein bL17 family.</text>
</comment>
<protein>
    <recommendedName>
        <fullName evidence="4">Large ribosomal subunit protein bL17</fullName>
    </recommendedName>
</protein>
<dbReference type="InterPro" id="IPR036373">
    <property type="entry name" value="Ribosomal_bL17_sf"/>
</dbReference>
<gene>
    <name evidence="4 7" type="primary">rplQ</name>
    <name evidence="7" type="ORF">KL86DES1_10967</name>
</gene>
<keyword evidence="2 4" id="KW-0689">Ribosomal protein</keyword>
<dbReference type="FunFam" id="3.90.1030.10:FF:000001">
    <property type="entry name" value="50S ribosomal protein L17"/>
    <property type="match status" value="1"/>
</dbReference>
<dbReference type="SUPFAM" id="SSF64263">
    <property type="entry name" value="Prokaryotic ribosomal protein L17"/>
    <property type="match status" value="1"/>
</dbReference>
<evidence type="ECO:0000256" key="2">
    <source>
        <dbReference type="ARBA" id="ARBA00022980"/>
    </source>
</evidence>
<evidence type="ECO:0000256" key="1">
    <source>
        <dbReference type="ARBA" id="ARBA00008777"/>
    </source>
</evidence>
<evidence type="ECO:0000256" key="4">
    <source>
        <dbReference type="HAMAP-Rule" id="MF_01368"/>
    </source>
</evidence>
<dbReference type="PROSITE" id="PS01167">
    <property type="entry name" value="RIBOSOMAL_L17"/>
    <property type="match status" value="1"/>
</dbReference>
<dbReference type="EMBL" id="FMJC01000001">
    <property type="protein sequence ID" value="SCM71270.1"/>
    <property type="molecule type" value="Genomic_DNA"/>
</dbReference>
<dbReference type="GO" id="GO:0006412">
    <property type="term" value="P:translation"/>
    <property type="evidence" value="ECO:0007669"/>
    <property type="project" value="UniProtKB-UniRule"/>
</dbReference>
<dbReference type="GO" id="GO:0022625">
    <property type="term" value="C:cytosolic large ribosomal subunit"/>
    <property type="evidence" value="ECO:0007669"/>
    <property type="project" value="TreeGrafter"/>
</dbReference>
<reference evidence="7" key="1">
    <citation type="submission" date="2016-08" db="EMBL/GenBank/DDBJ databases">
        <authorList>
            <person name="Seilhamer J.J."/>
        </authorList>
    </citation>
    <scope>NUCLEOTIDE SEQUENCE</scope>
    <source>
        <strain evidence="7">86-1</strain>
    </source>
</reference>
<evidence type="ECO:0000256" key="5">
    <source>
        <dbReference type="RuleBase" id="RU000660"/>
    </source>
</evidence>
<comment type="subunit">
    <text evidence="4">Part of the 50S ribosomal subunit. Contacts protein L32.</text>
</comment>
<feature type="region of interest" description="Disordered" evidence="6">
    <location>
        <begin position="124"/>
        <end position="157"/>
    </location>
</feature>